<name>A0AAV9J0B4_CYACA</name>
<evidence type="ECO:0000313" key="3">
    <source>
        <dbReference type="Proteomes" id="UP001301350"/>
    </source>
</evidence>
<accession>A0AAV9J0B4</accession>
<reference evidence="2 3" key="1">
    <citation type="submission" date="2022-07" db="EMBL/GenBank/DDBJ databases">
        <title>Genome-wide signatures of adaptation to extreme environments.</title>
        <authorList>
            <person name="Cho C.H."/>
            <person name="Yoon H.S."/>
        </authorList>
    </citation>
    <scope>NUCLEOTIDE SEQUENCE [LARGE SCALE GENOMIC DNA]</scope>
    <source>
        <strain evidence="2 3">DBV 063 E5</strain>
    </source>
</reference>
<feature type="compositionally biased region" description="Polar residues" evidence="1">
    <location>
        <begin position="53"/>
        <end position="64"/>
    </location>
</feature>
<feature type="compositionally biased region" description="Basic residues" evidence="1">
    <location>
        <begin position="65"/>
        <end position="74"/>
    </location>
</feature>
<comment type="caution">
    <text evidence="2">The sequence shown here is derived from an EMBL/GenBank/DDBJ whole genome shotgun (WGS) entry which is preliminary data.</text>
</comment>
<proteinExistence type="predicted"/>
<feature type="compositionally biased region" description="Low complexity" evidence="1">
    <location>
        <begin position="102"/>
        <end position="114"/>
    </location>
</feature>
<dbReference type="EMBL" id="JANCYW010000014">
    <property type="protein sequence ID" value="KAK4537820.1"/>
    <property type="molecule type" value="Genomic_DNA"/>
</dbReference>
<evidence type="ECO:0000313" key="2">
    <source>
        <dbReference type="EMBL" id="KAK4537820.1"/>
    </source>
</evidence>
<feature type="compositionally biased region" description="Low complexity" evidence="1">
    <location>
        <begin position="76"/>
        <end position="87"/>
    </location>
</feature>
<feature type="region of interest" description="Disordered" evidence="1">
    <location>
        <begin position="1"/>
        <end position="228"/>
    </location>
</feature>
<sequence>MTRRYAFHKRLAKGSGQGAAAAGKTSEAAPGVPSVSAFDEVRPLNLNEAAATEKTTSGHPSASGSKKRSWRRKAGATATTEAVVATVKRGARQPTTRQAPRASAATKSKLKASAPIKAATPKRRPAPQASAAEDGPQTDATTTAATAAAAPETRSEAKTAAQHSRAADQKRPSPWLDRPTAPTTKAVIDATAPPLRPPQRTAPSTSPARIVAAPPPPAPATRRLPSQRMREVEEAMRASDSEDEEALLLPSSQERALSPAASDYYSRTRLGDIHFSSQWQLFYDHDKHIFYPVHLKMHDAETDPEMLEYCMSSDERLQGDLRRMIVSVCRLPVVPPRVLETKRVLVENVLDRKDKYNGLLAGKYELWRQGTRIPMSRYWYTFKVMLNPRYSQAHGVGL</sequence>
<dbReference type="AlphaFoldDB" id="A0AAV9J0B4"/>
<keyword evidence="3" id="KW-1185">Reference proteome</keyword>
<organism evidence="2 3">
    <name type="scientific">Cyanidium caldarium</name>
    <name type="common">Red alga</name>
    <dbReference type="NCBI Taxonomy" id="2771"/>
    <lineage>
        <taxon>Eukaryota</taxon>
        <taxon>Rhodophyta</taxon>
        <taxon>Bangiophyceae</taxon>
        <taxon>Cyanidiales</taxon>
        <taxon>Cyanidiaceae</taxon>
        <taxon>Cyanidium</taxon>
    </lineage>
</organism>
<feature type="compositionally biased region" description="Basic residues" evidence="1">
    <location>
        <begin position="1"/>
        <end position="12"/>
    </location>
</feature>
<gene>
    <name evidence="2" type="ORF">CDCA_CDCA14G3845</name>
</gene>
<protein>
    <submittedName>
        <fullName evidence="2">Uncharacterized protein</fullName>
    </submittedName>
</protein>
<evidence type="ECO:0000256" key="1">
    <source>
        <dbReference type="SAM" id="MobiDB-lite"/>
    </source>
</evidence>
<feature type="compositionally biased region" description="Low complexity" evidence="1">
    <location>
        <begin position="140"/>
        <end position="150"/>
    </location>
</feature>
<feature type="compositionally biased region" description="Low complexity" evidence="1">
    <location>
        <begin position="18"/>
        <end position="31"/>
    </location>
</feature>
<dbReference type="Proteomes" id="UP001301350">
    <property type="component" value="Unassembled WGS sequence"/>
</dbReference>